<dbReference type="Proteomes" id="UP001291926">
    <property type="component" value="Unassembled WGS sequence"/>
</dbReference>
<name>A0ABR0DFW0_9LAMI</name>
<evidence type="ECO:0000313" key="3">
    <source>
        <dbReference type="Proteomes" id="UP001291926"/>
    </source>
</evidence>
<reference evidence="2 3" key="1">
    <citation type="journal article" date="2023" name="bioRxiv">
        <title>Genome report: Whole genome sequence and annotation of Penstemon davidsonii.</title>
        <authorList>
            <person name="Ostevik K.L."/>
            <person name="Alabady M."/>
            <person name="Zhang M."/>
            <person name="Rausher M.D."/>
        </authorList>
    </citation>
    <scope>NUCLEOTIDE SEQUENCE [LARGE SCALE GENOMIC DNA]</scope>
    <source>
        <strain evidence="2">DNT005</strain>
        <tissue evidence="2">Whole leaf</tissue>
    </source>
</reference>
<comment type="caution">
    <text evidence="2">The sequence shown here is derived from an EMBL/GenBank/DDBJ whole genome shotgun (WGS) entry which is preliminary data.</text>
</comment>
<proteinExistence type="inferred from homology"/>
<gene>
    <name evidence="2" type="ORF">RD792_005507</name>
</gene>
<organism evidence="2 3">
    <name type="scientific">Penstemon davidsonii</name>
    <dbReference type="NCBI Taxonomy" id="160366"/>
    <lineage>
        <taxon>Eukaryota</taxon>
        <taxon>Viridiplantae</taxon>
        <taxon>Streptophyta</taxon>
        <taxon>Embryophyta</taxon>
        <taxon>Tracheophyta</taxon>
        <taxon>Spermatophyta</taxon>
        <taxon>Magnoliopsida</taxon>
        <taxon>eudicotyledons</taxon>
        <taxon>Gunneridae</taxon>
        <taxon>Pentapetalae</taxon>
        <taxon>asterids</taxon>
        <taxon>lamiids</taxon>
        <taxon>Lamiales</taxon>
        <taxon>Plantaginaceae</taxon>
        <taxon>Cheloneae</taxon>
        <taxon>Penstemon</taxon>
    </lineage>
</organism>
<keyword evidence="3" id="KW-1185">Reference proteome</keyword>
<evidence type="ECO:0000256" key="1">
    <source>
        <dbReference type="ARBA" id="ARBA00006974"/>
    </source>
</evidence>
<dbReference type="InterPro" id="IPR003676">
    <property type="entry name" value="SAUR_fam"/>
</dbReference>
<protein>
    <submittedName>
        <fullName evidence="2">Uncharacterized protein</fullName>
    </submittedName>
</protein>
<dbReference type="Pfam" id="PF02519">
    <property type="entry name" value="Auxin_inducible"/>
    <property type="match status" value="1"/>
</dbReference>
<dbReference type="EMBL" id="JAYDYQ010001103">
    <property type="protein sequence ID" value="KAK4487806.1"/>
    <property type="molecule type" value="Genomic_DNA"/>
</dbReference>
<accession>A0ABR0DFW0</accession>
<dbReference type="PANTHER" id="PTHR31374">
    <property type="entry name" value="AUXIN-INDUCED PROTEIN-LIKE-RELATED"/>
    <property type="match status" value="1"/>
</dbReference>
<sequence>MDSSRKSNKIRDIVRLQQLLKKWKKVAHNRSNATATATATTASGNGGSKSIKFLKKTLSFSESSSSSSLMGSTAVPKGSIAVSVGKESKRFVIPTEYLSHQAFGILLREAEEEFGFQQEGVLKFPCEVDLFEKILKILENKKTPTETEEVSFLNDQFGLIHNDHKEFIIACGNDYSPDHSELNPSQFHIQMCR</sequence>
<evidence type="ECO:0000313" key="2">
    <source>
        <dbReference type="EMBL" id="KAK4487806.1"/>
    </source>
</evidence>
<dbReference type="PANTHER" id="PTHR31374:SF6">
    <property type="entry name" value="OS04G0608300 PROTEIN"/>
    <property type="match status" value="1"/>
</dbReference>
<comment type="similarity">
    <text evidence="1">Belongs to the ARG7 family.</text>
</comment>